<protein>
    <submittedName>
        <fullName evidence="1">Uncharacterized protein</fullName>
    </submittedName>
</protein>
<dbReference type="AlphaFoldDB" id="A0A736R7U3"/>
<sequence length="326" mass="34881">MLIGTPGVVIESAIISLNNNTMIAPLFMTNYAQMSNCEFKIIGGVIATTGTTFMFAQDSSNISSNSGIEFNGATLRSDSTSSVGFAAVGNFNRIKISNCNISNINFATGSAATELRVIDNKVSYYSGFSLMPFIDVMTSTNVGLMNFISLTGNEFTNGPSLIRIKCSSNCLASFIENKFYNCGTRVVKFHPAGYTPRSLIVRGNIQIGGFLFDQLQTGVSKATGTSYAEFSRNYISSSTPGTAGNATMLIDDGATPWLSQYENIRIADNMFKDAINVIQCSGSAVSGIASHNKLWFGDNSTTNSTATCQYPAANKANTDMPQNITL</sequence>
<dbReference type="EMBL" id="DAATAH010000058">
    <property type="protein sequence ID" value="HAE7766860.1"/>
    <property type="molecule type" value="Genomic_DNA"/>
</dbReference>
<reference evidence="1" key="2">
    <citation type="submission" date="2018-07" db="EMBL/GenBank/DDBJ databases">
        <authorList>
            <consortium name="NCBI Pathogen Detection Project"/>
        </authorList>
    </citation>
    <scope>NUCLEOTIDE SEQUENCE</scope>
    <source>
        <strain evidence="1">2584-68</strain>
    </source>
</reference>
<dbReference type="InterPro" id="IPR032675">
    <property type="entry name" value="LRR_dom_sf"/>
</dbReference>
<name>A0A736R7U3_SALHO</name>
<evidence type="ECO:0000313" key="1">
    <source>
        <dbReference type="EMBL" id="HAE7766860.1"/>
    </source>
</evidence>
<dbReference type="Gene3D" id="3.80.10.10">
    <property type="entry name" value="Ribonuclease Inhibitor"/>
    <property type="match status" value="1"/>
</dbReference>
<organism evidence="1">
    <name type="scientific">Salmonella enterica subsp. houtenae serovar 45:g,z51:-</name>
    <dbReference type="NCBI Taxonomy" id="1967611"/>
    <lineage>
        <taxon>Bacteria</taxon>
        <taxon>Pseudomonadati</taxon>
        <taxon>Pseudomonadota</taxon>
        <taxon>Gammaproteobacteria</taxon>
        <taxon>Enterobacterales</taxon>
        <taxon>Enterobacteriaceae</taxon>
        <taxon>Salmonella</taxon>
    </lineage>
</organism>
<comment type="caution">
    <text evidence="1">The sequence shown here is derived from an EMBL/GenBank/DDBJ whole genome shotgun (WGS) entry which is preliminary data.</text>
</comment>
<gene>
    <name evidence="1" type="ORF">GNB58_003905</name>
</gene>
<proteinExistence type="predicted"/>
<accession>A0A736R7U3</accession>
<reference evidence="1" key="1">
    <citation type="journal article" date="2018" name="Genome Biol.">
        <title>SKESA: strategic k-mer extension for scrupulous assemblies.</title>
        <authorList>
            <person name="Souvorov A."/>
            <person name="Agarwala R."/>
            <person name="Lipman D.J."/>
        </authorList>
    </citation>
    <scope>NUCLEOTIDE SEQUENCE</scope>
    <source>
        <strain evidence="1">2584-68</strain>
    </source>
</reference>